<comment type="pathway">
    <text evidence="1 9">Cofactor biosynthesis; NAD(+) biosynthesis; quinolinate from iminoaspartate: step 1/1.</text>
</comment>
<evidence type="ECO:0000256" key="7">
    <source>
        <dbReference type="ARBA" id="ARBA00023004"/>
    </source>
</evidence>
<protein>
    <recommendedName>
        <fullName evidence="2 9">Quinolinate synthase</fullName>
        <ecNumber evidence="2 9">2.5.1.72</ecNumber>
    </recommendedName>
</protein>
<gene>
    <name evidence="9 10" type="primary">nadA</name>
    <name evidence="10" type="ORF">Y10_09710</name>
</gene>
<dbReference type="InterPro" id="IPR003473">
    <property type="entry name" value="NadA"/>
</dbReference>
<keyword evidence="4 9" id="KW-0662">Pyridine nucleotide biosynthesis</keyword>
<dbReference type="Proteomes" id="UP001143543">
    <property type="component" value="Unassembled WGS sequence"/>
</dbReference>
<evidence type="ECO:0000256" key="4">
    <source>
        <dbReference type="ARBA" id="ARBA00022642"/>
    </source>
</evidence>
<keyword evidence="11" id="KW-1185">Reference proteome</keyword>
<keyword evidence="7 9" id="KW-0408">Iron</keyword>
<evidence type="ECO:0000256" key="8">
    <source>
        <dbReference type="ARBA" id="ARBA00023014"/>
    </source>
</evidence>
<comment type="similarity">
    <text evidence="9">Belongs to the quinolinate synthase family. Type 2 subfamily.</text>
</comment>
<dbReference type="RefSeq" id="WP_281764237.1">
    <property type="nucleotide sequence ID" value="NZ_BRVO01000001.1"/>
</dbReference>
<comment type="cofactor">
    <cofactor evidence="9">
        <name>[4Fe-4S] cluster</name>
        <dbReference type="ChEBI" id="CHEBI:49883"/>
    </cofactor>
    <text evidence="9">Binds 1 [4Fe-4S] cluster per subunit.</text>
</comment>
<accession>A0ABQ5MGS9</accession>
<feature type="binding site" evidence="9">
    <location>
        <position position="187"/>
    </location>
    <ligand>
        <name>[4Fe-4S] cluster</name>
        <dbReference type="ChEBI" id="CHEBI:49883"/>
    </ligand>
</feature>
<evidence type="ECO:0000313" key="11">
    <source>
        <dbReference type="Proteomes" id="UP001143543"/>
    </source>
</evidence>
<dbReference type="Pfam" id="PF02445">
    <property type="entry name" value="NadA"/>
    <property type="match status" value="1"/>
</dbReference>
<evidence type="ECO:0000313" key="10">
    <source>
        <dbReference type="EMBL" id="GLB48603.1"/>
    </source>
</evidence>
<keyword evidence="5 9" id="KW-0808">Transferase</keyword>
<feature type="binding site" evidence="9">
    <location>
        <begin position="213"/>
        <end position="215"/>
    </location>
    <ligand>
        <name>iminosuccinate</name>
        <dbReference type="ChEBI" id="CHEBI:77875"/>
    </ligand>
</feature>
<feature type="binding site" evidence="9">
    <location>
        <position position="230"/>
    </location>
    <ligand>
        <name>iminosuccinate</name>
        <dbReference type="ChEBI" id="CHEBI:77875"/>
    </ligand>
</feature>
<comment type="catalytic activity">
    <reaction evidence="9">
        <text>iminosuccinate + dihydroxyacetone phosphate = quinolinate + phosphate + 2 H2O + H(+)</text>
        <dbReference type="Rhea" id="RHEA:25888"/>
        <dbReference type="ChEBI" id="CHEBI:15377"/>
        <dbReference type="ChEBI" id="CHEBI:15378"/>
        <dbReference type="ChEBI" id="CHEBI:29959"/>
        <dbReference type="ChEBI" id="CHEBI:43474"/>
        <dbReference type="ChEBI" id="CHEBI:57642"/>
        <dbReference type="ChEBI" id="CHEBI:77875"/>
        <dbReference type="EC" id="2.5.1.72"/>
    </reaction>
</comment>
<feature type="binding site" evidence="9">
    <location>
        <position position="101"/>
    </location>
    <ligand>
        <name>[4Fe-4S] cluster</name>
        <dbReference type="ChEBI" id="CHEBI:49883"/>
    </ligand>
</feature>
<evidence type="ECO:0000256" key="1">
    <source>
        <dbReference type="ARBA" id="ARBA00005065"/>
    </source>
</evidence>
<feature type="binding site" evidence="9">
    <location>
        <position position="56"/>
    </location>
    <ligand>
        <name>iminosuccinate</name>
        <dbReference type="ChEBI" id="CHEBI:77875"/>
    </ligand>
</feature>
<dbReference type="Gene3D" id="3.40.50.10800">
    <property type="entry name" value="NadA-like"/>
    <property type="match status" value="3"/>
</dbReference>
<feature type="binding site" evidence="9">
    <location>
        <position position="144"/>
    </location>
    <ligand>
        <name>iminosuccinate</name>
        <dbReference type="ChEBI" id="CHEBI:77875"/>
    </ligand>
</feature>
<comment type="subcellular location">
    <subcellularLocation>
        <location evidence="9">Cytoplasm</location>
    </subcellularLocation>
</comment>
<dbReference type="EMBL" id="BRVO01000001">
    <property type="protein sequence ID" value="GLB48603.1"/>
    <property type="molecule type" value="Genomic_DNA"/>
</dbReference>
<reference evidence="10" key="1">
    <citation type="submission" date="2022-07" db="EMBL/GenBank/DDBJ databases">
        <title>Taxonomy of Novel Oxalotrophic and Methylotrophic Bacteria.</title>
        <authorList>
            <person name="Sahin N."/>
            <person name="Tani A."/>
        </authorList>
    </citation>
    <scope>NUCLEOTIDE SEQUENCE</scope>
    <source>
        <strain evidence="10">Y10</strain>
    </source>
</reference>
<evidence type="ECO:0000256" key="9">
    <source>
        <dbReference type="HAMAP-Rule" id="MF_00568"/>
    </source>
</evidence>
<dbReference type="EC" id="2.5.1.72" evidence="2 9"/>
<comment type="function">
    <text evidence="9">Catalyzes the condensation of iminoaspartate with dihydroxyacetone phosphate to form quinolinate.</text>
</comment>
<feature type="binding site" evidence="9">
    <location>
        <position position="282"/>
    </location>
    <ligand>
        <name>[4Fe-4S] cluster</name>
        <dbReference type="ChEBI" id="CHEBI:49883"/>
    </ligand>
</feature>
<evidence type="ECO:0000256" key="5">
    <source>
        <dbReference type="ARBA" id="ARBA00022679"/>
    </source>
</evidence>
<name>A0ABQ5MGS9_9FLAO</name>
<dbReference type="NCBIfam" id="TIGR00550">
    <property type="entry name" value="nadA"/>
    <property type="match status" value="1"/>
</dbReference>
<organism evidence="10 11">
    <name type="scientific">Neptunitalea lumnitzerae</name>
    <dbReference type="NCBI Taxonomy" id="2965509"/>
    <lineage>
        <taxon>Bacteria</taxon>
        <taxon>Pseudomonadati</taxon>
        <taxon>Bacteroidota</taxon>
        <taxon>Flavobacteriia</taxon>
        <taxon>Flavobacteriales</taxon>
        <taxon>Flavobacteriaceae</taxon>
        <taxon>Neptunitalea</taxon>
    </lineage>
</organism>
<keyword evidence="3 9" id="KW-0004">4Fe-4S</keyword>
<evidence type="ECO:0000256" key="3">
    <source>
        <dbReference type="ARBA" id="ARBA00022485"/>
    </source>
</evidence>
<dbReference type="PANTHER" id="PTHR30573">
    <property type="entry name" value="QUINOLINATE SYNTHETASE A"/>
    <property type="match status" value="1"/>
</dbReference>
<feature type="binding site" evidence="9">
    <location>
        <begin position="127"/>
        <end position="129"/>
    </location>
    <ligand>
        <name>iminosuccinate</name>
        <dbReference type="ChEBI" id="CHEBI:77875"/>
    </ligand>
</feature>
<evidence type="ECO:0000256" key="2">
    <source>
        <dbReference type="ARBA" id="ARBA00012669"/>
    </source>
</evidence>
<dbReference type="InterPro" id="IPR036094">
    <property type="entry name" value="NadA_sf"/>
</dbReference>
<keyword evidence="8 9" id="KW-0411">Iron-sulfur</keyword>
<comment type="caution">
    <text evidence="10">The sequence shown here is derived from an EMBL/GenBank/DDBJ whole genome shotgun (WGS) entry which is preliminary data.</text>
</comment>
<dbReference type="HAMAP" id="MF_00568">
    <property type="entry name" value="NadA_type2"/>
    <property type="match status" value="1"/>
</dbReference>
<dbReference type="PANTHER" id="PTHR30573:SF0">
    <property type="entry name" value="QUINOLINATE SYNTHASE, CHLOROPLASTIC"/>
    <property type="match status" value="1"/>
</dbReference>
<dbReference type="InterPro" id="IPR023066">
    <property type="entry name" value="Quinolinate_synth_type2"/>
</dbReference>
<feature type="binding site" evidence="9">
    <location>
        <position position="39"/>
    </location>
    <ligand>
        <name>iminosuccinate</name>
        <dbReference type="ChEBI" id="CHEBI:77875"/>
    </ligand>
</feature>
<dbReference type="SUPFAM" id="SSF142754">
    <property type="entry name" value="NadA-like"/>
    <property type="match status" value="1"/>
</dbReference>
<keyword evidence="9" id="KW-0963">Cytoplasm</keyword>
<dbReference type="NCBIfam" id="NF006878">
    <property type="entry name" value="PRK09375.1-2"/>
    <property type="match status" value="1"/>
</dbReference>
<proteinExistence type="inferred from homology"/>
<sequence>MKTSNINSTSKHQLHLKKSRLIEQIAHLKRTKKAVILAHYYQDPEIQEIADFVGDSLELSKKASKTDADIIVFAGVYFMAETAKILNPDKTVLIPDADASCSLAESCPPEVFEAFVKEHPNHKVVTYINCNAEIKTMSDLVCTSSNAEKVLEAIPEEYPIIFGPDKNLGNYLAKKTGRNLVLWNGSCLVHEAFELDKIINLFKEHPDARLVAHPESPSHILDLATYIGSTSGMLHYVQESETKKFIVATEVGILHKMQQQVPDKILIPAPVTENNTCACSECAYMKLITLEKIFFCLLNETPEVTLDKDIAKKALVPIEKMMNL</sequence>
<evidence type="ECO:0000256" key="6">
    <source>
        <dbReference type="ARBA" id="ARBA00022723"/>
    </source>
</evidence>
<keyword evidence="6 9" id="KW-0479">Metal-binding</keyword>